<dbReference type="SMART" id="SM00715">
    <property type="entry name" value="LA"/>
    <property type="match status" value="1"/>
</dbReference>
<organism evidence="5 6">
    <name type="scientific">Ectocarpus siliculosus</name>
    <name type="common">Brown alga</name>
    <name type="synonym">Conferva siliculosa</name>
    <dbReference type="NCBI Taxonomy" id="2880"/>
    <lineage>
        <taxon>Eukaryota</taxon>
        <taxon>Sar</taxon>
        <taxon>Stramenopiles</taxon>
        <taxon>Ochrophyta</taxon>
        <taxon>PX clade</taxon>
        <taxon>Phaeophyceae</taxon>
        <taxon>Ectocarpales</taxon>
        <taxon>Ectocarpaceae</taxon>
        <taxon>Ectocarpus</taxon>
    </lineage>
</organism>
<dbReference type="InterPro" id="IPR036388">
    <property type="entry name" value="WH-like_DNA-bd_sf"/>
</dbReference>
<evidence type="ECO:0000256" key="3">
    <source>
        <dbReference type="SAM" id="MobiDB-lite"/>
    </source>
</evidence>
<dbReference type="Gene3D" id="1.10.10.10">
    <property type="entry name" value="Winged helix-like DNA-binding domain superfamily/Winged helix DNA-binding domain"/>
    <property type="match status" value="1"/>
</dbReference>
<dbReference type="SUPFAM" id="SSF46785">
    <property type="entry name" value="Winged helix' DNA-binding domain"/>
    <property type="match status" value="1"/>
</dbReference>
<dbReference type="PROSITE" id="PS50961">
    <property type="entry name" value="HTH_LA"/>
    <property type="match status" value="1"/>
</dbReference>
<evidence type="ECO:0000313" key="5">
    <source>
        <dbReference type="EMBL" id="CBJ29227.1"/>
    </source>
</evidence>
<keyword evidence="1 2" id="KW-0694">RNA-binding</keyword>
<dbReference type="InterPro" id="IPR006630">
    <property type="entry name" value="La_HTH"/>
</dbReference>
<dbReference type="InParanoid" id="D7FJX9"/>
<protein>
    <recommendedName>
        <fullName evidence="4">HTH La-type RNA-binding domain-containing protein</fullName>
    </recommendedName>
</protein>
<dbReference type="eggNOG" id="KOG2590">
    <property type="taxonomic scope" value="Eukaryota"/>
</dbReference>
<proteinExistence type="predicted"/>
<evidence type="ECO:0000259" key="4">
    <source>
        <dbReference type="PROSITE" id="PS50961"/>
    </source>
</evidence>
<dbReference type="EMBL" id="FN647986">
    <property type="protein sequence ID" value="CBJ29227.1"/>
    <property type="molecule type" value="Genomic_DNA"/>
</dbReference>
<dbReference type="PANTHER" id="PTHR22792:SF132">
    <property type="entry name" value="LA-RELATED PROTEIN 1"/>
    <property type="match status" value="1"/>
</dbReference>
<accession>D7FJX9</accession>
<feature type="domain" description="HTH La-type RNA-binding" evidence="4">
    <location>
        <begin position="54"/>
        <end position="143"/>
    </location>
</feature>
<dbReference type="Pfam" id="PF05383">
    <property type="entry name" value="La"/>
    <property type="match status" value="1"/>
</dbReference>
<dbReference type="PANTHER" id="PTHR22792">
    <property type="entry name" value="LUPUS LA PROTEIN-RELATED"/>
    <property type="match status" value="1"/>
</dbReference>
<dbReference type="AlphaFoldDB" id="D7FJX9"/>
<dbReference type="InterPro" id="IPR045180">
    <property type="entry name" value="La_dom_prot"/>
</dbReference>
<dbReference type="GO" id="GO:0003723">
    <property type="term" value="F:RNA binding"/>
    <property type="evidence" value="ECO:0007669"/>
    <property type="project" value="UniProtKB-UniRule"/>
</dbReference>
<feature type="region of interest" description="Disordered" evidence="3">
    <location>
        <begin position="17"/>
        <end position="50"/>
    </location>
</feature>
<evidence type="ECO:0000256" key="2">
    <source>
        <dbReference type="PROSITE-ProRule" id="PRU00332"/>
    </source>
</evidence>
<feature type="compositionally biased region" description="Basic and acidic residues" evidence="3">
    <location>
        <begin position="199"/>
        <end position="209"/>
    </location>
</feature>
<dbReference type="Proteomes" id="UP000002630">
    <property type="component" value="Linkage Group LG04"/>
</dbReference>
<name>D7FJX9_ECTSI</name>
<dbReference type="GO" id="GO:0005737">
    <property type="term" value="C:cytoplasm"/>
    <property type="evidence" value="ECO:0007669"/>
    <property type="project" value="UniProtKB-ARBA"/>
</dbReference>
<evidence type="ECO:0000256" key="1">
    <source>
        <dbReference type="ARBA" id="ARBA00022884"/>
    </source>
</evidence>
<reference evidence="5 6" key="1">
    <citation type="journal article" date="2010" name="Nature">
        <title>The Ectocarpus genome and the independent evolution of multicellularity in brown algae.</title>
        <authorList>
            <person name="Cock J.M."/>
            <person name="Sterck L."/>
            <person name="Rouze P."/>
            <person name="Scornet D."/>
            <person name="Allen A.E."/>
            <person name="Amoutzias G."/>
            <person name="Anthouard V."/>
            <person name="Artiguenave F."/>
            <person name="Aury J.M."/>
            <person name="Badger J.H."/>
            <person name="Beszteri B."/>
            <person name="Billiau K."/>
            <person name="Bonnet E."/>
            <person name="Bothwell J.H."/>
            <person name="Bowler C."/>
            <person name="Boyen C."/>
            <person name="Brownlee C."/>
            <person name="Carrano C.J."/>
            <person name="Charrier B."/>
            <person name="Cho G.Y."/>
            <person name="Coelho S.M."/>
            <person name="Collen J."/>
            <person name="Corre E."/>
            <person name="Da Silva C."/>
            <person name="Delage L."/>
            <person name="Delaroque N."/>
            <person name="Dittami S.M."/>
            <person name="Doulbeau S."/>
            <person name="Elias M."/>
            <person name="Farnham G."/>
            <person name="Gachon C.M."/>
            <person name="Gschloessl B."/>
            <person name="Heesch S."/>
            <person name="Jabbari K."/>
            <person name="Jubin C."/>
            <person name="Kawai H."/>
            <person name="Kimura K."/>
            <person name="Kloareg B."/>
            <person name="Kupper F.C."/>
            <person name="Lang D."/>
            <person name="Le Bail A."/>
            <person name="Leblanc C."/>
            <person name="Lerouge P."/>
            <person name="Lohr M."/>
            <person name="Lopez P.J."/>
            <person name="Martens C."/>
            <person name="Maumus F."/>
            <person name="Michel G."/>
            <person name="Miranda-Saavedra D."/>
            <person name="Morales J."/>
            <person name="Moreau H."/>
            <person name="Motomura T."/>
            <person name="Nagasato C."/>
            <person name="Napoli C.A."/>
            <person name="Nelson D.R."/>
            <person name="Nyvall-Collen P."/>
            <person name="Peters A.F."/>
            <person name="Pommier C."/>
            <person name="Potin P."/>
            <person name="Poulain J."/>
            <person name="Quesneville H."/>
            <person name="Read B."/>
            <person name="Rensing S.A."/>
            <person name="Ritter A."/>
            <person name="Rousvoal S."/>
            <person name="Samanta M."/>
            <person name="Samson G."/>
            <person name="Schroeder D.C."/>
            <person name="Segurens B."/>
            <person name="Strittmatter M."/>
            <person name="Tonon T."/>
            <person name="Tregear J.W."/>
            <person name="Valentin K."/>
            <person name="von Dassow P."/>
            <person name="Yamagishi T."/>
            <person name="Van de Peer Y."/>
            <person name="Wincker P."/>
        </authorList>
    </citation>
    <scope>NUCLEOTIDE SEQUENCE [LARGE SCALE GENOMIC DNA]</scope>
    <source>
        <strain evidence="6">Ec32 / CCAP1310/4</strain>
    </source>
</reference>
<dbReference type="EMBL" id="FN649729">
    <property type="protein sequence ID" value="CBJ29227.1"/>
    <property type="molecule type" value="Genomic_DNA"/>
</dbReference>
<sequence length="209" mass="23168">MQVLPVEDVVGGGGGVVTPMYGQQQQQQPGHGPSSTGYLPPAGANVGGGGSDGGEAFEALMAALRWQVEYYFSADNLVTDAYLRGLMDPEGFVAVSKIIVFNRVRSMTSDYSLLIEAMRRSSELEIMEQDHTGETRVRTRHSPLHWTREQLPPTKVLLTIPQEHQGLGGVDEEPYDEEPYEEEEEQEHHITFGNVEEVIGQKEPAERQE</sequence>
<feature type="compositionally biased region" description="Acidic residues" evidence="3">
    <location>
        <begin position="170"/>
        <end position="185"/>
    </location>
</feature>
<dbReference type="STRING" id="2880.D7FJX9"/>
<dbReference type="OrthoDB" id="195355at2759"/>
<gene>
    <name evidence="5" type="ORF">Esi_0138_0067</name>
</gene>
<evidence type="ECO:0000313" key="6">
    <source>
        <dbReference type="Proteomes" id="UP000002630"/>
    </source>
</evidence>
<keyword evidence="6" id="KW-1185">Reference proteome</keyword>
<feature type="region of interest" description="Disordered" evidence="3">
    <location>
        <begin position="166"/>
        <end position="209"/>
    </location>
</feature>
<dbReference type="InterPro" id="IPR036390">
    <property type="entry name" value="WH_DNA-bd_sf"/>
</dbReference>